<reference evidence="4" key="1">
    <citation type="journal article" date="2017" name="New Phytol.">
        <title>On the brink: the highly reduced plastomes of nonphotosynthetic Ericaceae.</title>
        <authorList>
            <person name="Braukmann T.W.A."/>
            <person name="Broe M.B."/>
            <person name="Stefanovic S."/>
            <person name="Freudenstein J.V."/>
        </authorList>
    </citation>
    <scope>NUCLEOTIDE SEQUENCE</scope>
    <source>
        <strain evidence="4">Florida</strain>
    </source>
</reference>
<gene>
    <name evidence="4" type="primary">rps11</name>
</gene>
<keyword evidence="2 4" id="KW-0689">Ribosomal protein</keyword>
<evidence type="ECO:0000256" key="1">
    <source>
        <dbReference type="ARBA" id="ARBA00006194"/>
    </source>
</evidence>
<geneLocation type="plastid" evidence="4"/>
<dbReference type="SUPFAM" id="SSF53137">
    <property type="entry name" value="Translational machinery components"/>
    <property type="match status" value="1"/>
</dbReference>
<dbReference type="HAMAP" id="MF_01310">
    <property type="entry name" value="Ribosomal_uS11"/>
    <property type="match status" value="1"/>
</dbReference>
<dbReference type="PANTHER" id="PTHR11759">
    <property type="entry name" value="40S RIBOSOMAL PROTEIN S14/30S RIBOSOMAL PROTEIN S11"/>
    <property type="match status" value="1"/>
</dbReference>
<protein>
    <submittedName>
        <fullName evidence="4">Ribosomal protein S11</fullName>
    </submittedName>
</protein>
<dbReference type="Pfam" id="PF00411">
    <property type="entry name" value="Ribosomal_S11"/>
    <property type="match status" value="1"/>
</dbReference>
<name>A0A221SR16_MONUN</name>
<comment type="similarity">
    <text evidence="1">Belongs to the universal ribosomal protein uS11 family.</text>
</comment>
<dbReference type="GO" id="GO:0005840">
    <property type="term" value="C:ribosome"/>
    <property type="evidence" value="ECO:0007669"/>
    <property type="project" value="UniProtKB-KW"/>
</dbReference>
<evidence type="ECO:0000256" key="3">
    <source>
        <dbReference type="ARBA" id="ARBA00023274"/>
    </source>
</evidence>
<dbReference type="EMBL" id="MF120265">
    <property type="protein sequence ID" value="ASN78974.1"/>
    <property type="molecule type" value="Genomic_DNA"/>
</dbReference>
<evidence type="ECO:0000313" key="4">
    <source>
        <dbReference type="EMBL" id="ASN78974.1"/>
    </source>
</evidence>
<evidence type="ECO:0000256" key="2">
    <source>
        <dbReference type="ARBA" id="ARBA00022980"/>
    </source>
</evidence>
<dbReference type="NCBIfam" id="NF003698">
    <property type="entry name" value="PRK05309.1"/>
    <property type="match status" value="1"/>
</dbReference>
<organism evidence="4">
    <name type="scientific">Monotropa uniflora</name>
    <name type="common">Indian pipe</name>
    <name type="synonym">Monotropa brittonii</name>
    <dbReference type="NCBI Taxonomy" id="50148"/>
    <lineage>
        <taxon>Eukaryota</taxon>
        <taxon>Viridiplantae</taxon>
        <taxon>Streptophyta</taxon>
        <taxon>Embryophyta</taxon>
        <taxon>Tracheophyta</taxon>
        <taxon>Spermatophyta</taxon>
        <taxon>Magnoliopsida</taxon>
        <taxon>eudicotyledons</taxon>
        <taxon>Gunneridae</taxon>
        <taxon>Pentapetalae</taxon>
        <taxon>asterids</taxon>
        <taxon>Ericales</taxon>
        <taxon>Ericaceae</taxon>
        <taxon>Pyroloideae</taxon>
        <taxon>Monotropeae</taxon>
        <taxon>Monotropa</taxon>
    </lineage>
</organism>
<dbReference type="GO" id="GO:0003735">
    <property type="term" value="F:structural constituent of ribosome"/>
    <property type="evidence" value="ECO:0007669"/>
    <property type="project" value="InterPro"/>
</dbReference>
<dbReference type="PIRSF" id="PIRSF002131">
    <property type="entry name" value="Ribosomal_S11"/>
    <property type="match status" value="1"/>
</dbReference>
<sequence>MVKMIRKYNLRSNRQRKNIRKIPKGIIHIQASFTNIFITVTDTRGQVVSCCSAGTCGFKGKRKGTPFAAQSTVEKAIQTLDMQQAVVIIKGPGRGRNAALRTIRRIGIHLIQIYDATPLPHNGCRPPKKRRV</sequence>
<dbReference type="RefSeq" id="YP_009413617.1">
    <property type="nucleotide sequence ID" value="NC_035582.1"/>
</dbReference>
<accession>A0A221SR16</accession>
<proteinExistence type="inferred from homology"/>
<dbReference type="GO" id="GO:0006412">
    <property type="term" value="P:translation"/>
    <property type="evidence" value="ECO:0007669"/>
    <property type="project" value="InterPro"/>
</dbReference>
<dbReference type="GO" id="GO:1990904">
    <property type="term" value="C:ribonucleoprotein complex"/>
    <property type="evidence" value="ECO:0007669"/>
    <property type="project" value="UniProtKB-KW"/>
</dbReference>
<dbReference type="Gene3D" id="3.30.420.80">
    <property type="entry name" value="Ribosomal protein S11"/>
    <property type="match status" value="1"/>
</dbReference>
<dbReference type="GeneID" id="33867367"/>
<dbReference type="InterPro" id="IPR001971">
    <property type="entry name" value="Ribosomal_uS11"/>
</dbReference>
<dbReference type="InterPro" id="IPR036967">
    <property type="entry name" value="Ribosomal_uS11_sf"/>
</dbReference>
<keyword evidence="4" id="KW-0934">Plastid</keyword>
<dbReference type="AlphaFoldDB" id="A0A221SR16"/>
<keyword evidence="3" id="KW-0687">Ribonucleoprotein</keyword>